<dbReference type="OrthoDB" id="7693109at2759"/>
<gene>
    <name evidence="1" type="ORF">AVEN_86802_1</name>
</gene>
<dbReference type="AlphaFoldDB" id="A0A4Y2CZR5"/>
<evidence type="ECO:0000313" key="2">
    <source>
        <dbReference type="Proteomes" id="UP000499080"/>
    </source>
</evidence>
<organism evidence="1 2">
    <name type="scientific">Araneus ventricosus</name>
    <name type="common">Orbweaver spider</name>
    <name type="synonym">Epeira ventricosa</name>
    <dbReference type="NCBI Taxonomy" id="182803"/>
    <lineage>
        <taxon>Eukaryota</taxon>
        <taxon>Metazoa</taxon>
        <taxon>Ecdysozoa</taxon>
        <taxon>Arthropoda</taxon>
        <taxon>Chelicerata</taxon>
        <taxon>Arachnida</taxon>
        <taxon>Araneae</taxon>
        <taxon>Araneomorphae</taxon>
        <taxon>Entelegynae</taxon>
        <taxon>Araneoidea</taxon>
        <taxon>Araneidae</taxon>
        <taxon>Araneus</taxon>
    </lineage>
</organism>
<keyword evidence="2" id="KW-1185">Reference proteome</keyword>
<protein>
    <submittedName>
        <fullName evidence="1">Uncharacterized protein</fullName>
    </submittedName>
</protein>
<dbReference type="Proteomes" id="UP000499080">
    <property type="component" value="Unassembled WGS sequence"/>
</dbReference>
<evidence type="ECO:0000313" key="1">
    <source>
        <dbReference type="EMBL" id="GBM09913.1"/>
    </source>
</evidence>
<accession>A0A4Y2CZR5</accession>
<dbReference type="EMBL" id="BGPR01000278">
    <property type="protein sequence ID" value="GBM09913.1"/>
    <property type="molecule type" value="Genomic_DNA"/>
</dbReference>
<sequence>MLLIPFLFEDLTNLVSRLLKRFVVKDALKEENILNVDFENVASFLPSKKIGVGITALCHIKKAKASEEQLSRFFKDARKFLIGCVRKLLERSQLTYILTRSVSCFNPILTLNETLFDQTDKIAAHVM</sequence>
<proteinExistence type="predicted"/>
<name>A0A4Y2CZR5_ARAVE</name>
<comment type="caution">
    <text evidence="1">The sequence shown here is derived from an EMBL/GenBank/DDBJ whole genome shotgun (WGS) entry which is preliminary data.</text>
</comment>
<reference evidence="1 2" key="1">
    <citation type="journal article" date="2019" name="Sci. Rep.">
        <title>Orb-weaving spider Araneus ventricosus genome elucidates the spidroin gene catalogue.</title>
        <authorList>
            <person name="Kono N."/>
            <person name="Nakamura H."/>
            <person name="Ohtoshi R."/>
            <person name="Moran D.A.P."/>
            <person name="Shinohara A."/>
            <person name="Yoshida Y."/>
            <person name="Fujiwara M."/>
            <person name="Mori M."/>
            <person name="Tomita M."/>
            <person name="Arakawa K."/>
        </authorList>
    </citation>
    <scope>NUCLEOTIDE SEQUENCE [LARGE SCALE GENOMIC DNA]</scope>
</reference>